<dbReference type="Gene3D" id="3.40.190.80">
    <property type="match status" value="1"/>
</dbReference>
<dbReference type="EMBL" id="JALLPB020000153">
    <property type="protein sequence ID" value="KAL3816336.1"/>
    <property type="molecule type" value="Genomic_DNA"/>
</dbReference>
<keyword evidence="5" id="KW-1185">Reference proteome</keyword>
<evidence type="ECO:0000256" key="2">
    <source>
        <dbReference type="PIRSR" id="PIRSR600760-2"/>
    </source>
</evidence>
<keyword evidence="3" id="KW-0732">Signal</keyword>
<sequence length="304" mass="33489">MPASCATKILVRVFLIVHFMVFKAQRFETQETINDFLVSTSPFHLVALHLQASSSSSRLTAMARHRPCRRVGRMMGQPGDEHGHSVEENIDDTRRYNDKDDDTGVGIDDGIGGSIFNSDTSRKPFDPANRIEEEGRFFHLAAAIKIKDPIDGTMNFRAVVIPEVVVGVIYNLTLGEMTSAVRGRGCYRNNERIGSNLIRDCDGDGNQRSRKSLIGESLVNVGFPVCRESTLLTSSRAVAAHGRSKFDSYFSWDLNALDVAAGIVIIEEAGGSVCNFDGRRADITSRRYHDVPYRQEQGGGSAEG</sequence>
<dbReference type="SUPFAM" id="SSF56655">
    <property type="entry name" value="Carbohydrate phosphatase"/>
    <property type="match status" value="1"/>
</dbReference>
<dbReference type="InterPro" id="IPR000760">
    <property type="entry name" value="Inositol_monophosphatase-like"/>
</dbReference>
<dbReference type="AlphaFoldDB" id="A0ABD3RVV5"/>
<comment type="similarity">
    <text evidence="1">Belongs to the inositol monophosphatase superfamily.</text>
</comment>
<evidence type="ECO:0000313" key="4">
    <source>
        <dbReference type="EMBL" id="KAL3816336.1"/>
    </source>
</evidence>
<gene>
    <name evidence="4" type="ORF">ACHAXA_011436</name>
</gene>
<keyword evidence="2" id="KW-0460">Magnesium</keyword>
<organism evidence="4 5">
    <name type="scientific">Cyclostephanos tholiformis</name>
    <dbReference type="NCBI Taxonomy" id="382380"/>
    <lineage>
        <taxon>Eukaryota</taxon>
        <taxon>Sar</taxon>
        <taxon>Stramenopiles</taxon>
        <taxon>Ochrophyta</taxon>
        <taxon>Bacillariophyta</taxon>
        <taxon>Coscinodiscophyceae</taxon>
        <taxon>Thalassiosirophycidae</taxon>
        <taxon>Stephanodiscales</taxon>
        <taxon>Stephanodiscaceae</taxon>
        <taxon>Cyclostephanos</taxon>
    </lineage>
</organism>
<comment type="caution">
    <text evidence="4">The sequence shown here is derived from an EMBL/GenBank/DDBJ whole genome shotgun (WGS) entry which is preliminary data.</text>
</comment>
<feature type="binding site" evidence="2">
    <location>
        <position position="148"/>
    </location>
    <ligand>
        <name>Mg(2+)</name>
        <dbReference type="ChEBI" id="CHEBI:18420"/>
        <label>1</label>
        <note>catalytic</note>
    </ligand>
</feature>
<dbReference type="Proteomes" id="UP001530377">
    <property type="component" value="Unassembled WGS sequence"/>
</dbReference>
<comment type="cofactor">
    <cofactor evidence="2">
        <name>Mg(2+)</name>
        <dbReference type="ChEBI" id="CHEBI:18420"/>
    </cofactor>
</comment>
<protein>
    <submittedName>
        <fullName evidence="4">Uncharacterized protein</fullName>
    </submittedName>
</protein>
<feature type="signal peptide" evidence="3">
    <location>
        <begin position="1"/>
        <end position="24"/>
    </location>
</feature>
<feature type="binding site" evidence="2">
    <location>
        <position position="150"/>
    </location>
    <ligand>
        <name>Mg(2+)</name>
        <dbReference type="ChEBI" id="CHEBI:18420"/>
        <label>1</label>
        <note>catalytic</note>
    </ligand>
</feature>
<dbReference type="Gene3D" id="3.30.540.10">
    <property type="entry name" value="Fructose-1,6-Bisphosphatase, subunit A, domain 1"/>
    <property type="match status" value="1"/>
</dbReference>
<keyword evidence="2" id="KW-0479">Metal-binding</keyword>
<evidence type="ECO:0000256" key="1">
    <source>
        <dbReference type="ARBA" id="ARBA00009759"/>
    </source>
</evidence>
<reference evidence="4 5" key="1">
    <citation type="submission" date="2024-10" db="EMBL/GenBank/DDBJ databases">
        <title>Updated reference genomes for cyclostephanoid diatoms.</title>
        <authorList>
            <person name="Roberts W.R."/>
            <person name="Alverson A.J."/>
        </authorList>
    </citation>
    <scope>NUCLEOTIDE SEQUENCE [LARGE SCALE GENOMIC DNA]</scope>
    <source>
        <strain evidence="4 5">AJA228-03</strain>
    </source>
</reference>
<dbReference type="PANTHER" id="PTHR20854:SF4">
    <property type="entry name" value="INOSITOL-1-MONOPHOSPHATASE-RELATED"/>
    <property type="match status" value="1"/>
</dbReference>
<dbReference type="PANTHER" id="PTHR20854">
    <property type="entry name" value="INOSITOL MONOPHOSPHATASE"/>
    <property type="match status" value="1"/>
</dbReference>
<dbReference type="PRINTS" id="PR00377">
    <property type="entry name" value="IMPHPHTASES"/>
</dbReference>
<feature type="binding site" evidence="2">
    <location>
        <position position="151"/>
    </location>
    <ligand>
        <name>Mg(2+)</name>
        <dbReference type="ChEBI" id="CHEBI:18420"/>
        <label>1</label>
        <note>catalytic</note>
    </ligand>
</feature>
<accession>A0ABD3RVV5</accession>
<feature type="chain" id="PRO_5044745045" evidence="3">
    <location>
        <begin position="25"/>
        <end position="304"/>
    </location>
</feature>
<evidence type="ECO:0000256" key="3">
    <source>
        <dbReference type="SAM" id="SignalP"/>
    </source>
</evidence>
<evidence type="ECO:0000313" key="5">
    <source>
        <dbReference type="Proteomes" id="UP001530377"/>
    </source>
</evidence>
<feature type="binding site" evidence="2">
    <location>
        <position position="258"/>
    </location>
    <ligand>
        <name>Mg(2+)</name>
        <dbReference type="ChEBI" id="CHEBI:18420"/>
        <label>1</label>
        <note>catalytic</note>
    </ligand>
</feature>
<dbReference type="Pfam" id="PF00459">
    <property type="entry name" value="Inositol_P"/>
    <property type="match status" value="1"/>
</dbReference>
<proteinExistence type="inferred from homology"/>
<name>A0ABD3RVV5_9STRA</name>